<keyword evidence="1" id="KW-0233">DNA recombination</keyword>
<dbReference type="InterPro" id="IPR013762">
    <property type="entry name" value="Integrase-like_cat_sf"/>
</dbReference>
<dbReference type="SUPFAM" id="SSF56349">
    <property type="entry name" value="DNA breaking-rejoining enzymes"/>
    <property type="match status" value="1"/>
</dbReference>
<protein>
    <submittedName>
        <fullName evidence="2">Uncharacterized protein</fullName>
    </submittedName>
</protein>
<dbReference type="GO" id="GO:0015074">
    <property type="term" value="P:DNA integration"/>
    <property type="evidence" value="ECO:0007669"/>
    <property type="project" value="InterPro"/>
</dbReference>
<evidence type="ECO:0000256" key="1">
    <source>
        <dbReference type="ARBA" id="ARBA00023172"/>
    </source>
</evidence>
<accession>A0A2N8ZBM1</accession>
<gene>
    <name evidence="2" type="ORF">VTAP4600_A1320</name>
</gene>
<dbReference type="InterPro" id="IPR011010">
    <property type="entry name" value="DNA_brk_join_enz"/>
</dbReference>
<name>A0A2N8ZBM1_9VIBR</name>
<reference evidence="2 3" key="1">
    <citation type="submission" date="2017-10" db="EMBL/GenBank/DDBJ databases">
        <authorList>
            <person name="Banno H."/>
            <person name="Chua N.-H."/>
        </authorList>
    </citation>
    <scope>NUCLEOTIDE SEQUENCE [LARGE SCALE GENOMIC DNA]</scope>
    <source>
        <strain evidence="2">Vibrio tapetis CECT4600</strain>
    </source>
</reference>
<keyword evidence="3" id="KW-1185">Reference proteome</keyword>
<dbReference type="GO" id="GO:0006310">
    <property type="term" value="P:DNA recombination"/>
    <property type="evidence" value="ECO:0007669"/>
    <property type="project" value="UniProtKB-KW"/>
</dbReference>
<dbReference type="Gene3D" id="1.10.443.10">
    <property type="entry name" value="Intergrase catalytic core"/>
    <property type="match status" value="1"/>
</dbReference>
<sequence length="605" mass="69995">MEQSNIKAIKELVDPNDLPELISNCTYPKPRWMLNESASDTTWLFPKIGIEISFFEKNKDKALKLSFKRKIAPDKYLTDSENEAILTDIKNSLLYLTTTGKITRPKRLLEITIAATKLINHANELRHDKKKPLVRSLEHIKFKELKDYLLSFNVERAIFNKTLNLILKKWSSKSDIDWMLIKSEFGLTTRRLDSLKHKIIQYLKSEEIDGFSSQIDYKREYENANNREFDIDFDLFPSESTISNEISKLEALYTSRTAQRYKFQHSPMKIFSGGEAIFYDMVERIKTPLMPVLVSLHAISSALSFTRIYGASLRQYLSDLSKAEENRIKELSIALSTSRNHNIEIKNHAFENVKIPSKIKSLNITSWENGDDTNLKYSELRNGMSVRTAVRLYTAAMYIQLASFSAGRSSSLQTLRRNCFVLSPIDGLFDLVMRIPKSSERIELEEVHRPIPDVIYDYGLEFALLVCELEERRGFIGAEHELFLFGNALSYRSVSAARKDGGEICKYPLGNDYLNNSLHMFIDWSESPLIGEKRWYPSTHQFRRLFAVMYFNFSDEVGLDELSWFMGHSNLDQTFHYAEVSPDDEWIDEAEAAIARIWGIITQIN</sequence>
<proteinExistence type="predicted"/>
<organism evidence="2 3">
    <name type="scientific">Vibrio tapetis subsp. tapetis</name>
    <dbReference type="NCBI Taxonomy" id="1671868"/>
    <lineage>
        <taxon>Bacteria</taxon>
        <taxon>Pseudomonadati</taxon>
        <taxon>Pseudomonadota</taxon>
        <taxon>Gammaproteobacteria</taxon>
        <taxon>Vibrionales</taxon>
        <taxon>Vibrionaceae</taxon>
        <taxon>Vibrio</taxon>
    </lineage>
</organism>
<dbReference type="Proteomes" id="UP000235828">
    <property type="component" value="Chromosome A"/>
</dbReference>
<dbReference type="EMBL" id="LT960611">
    <property type="protein sequence ID" value="SON49299.1"/>
    <property type="molecule type" value="Genomic_DNA"/>
</dbReference>
<evidence type="ECO:0000313" key="2">
    <source>
        <dbReference type="EMBL" id="SON49299.1"/>
    </source>
</evidence>
<dbReference type="AlphaFoldDB" id="A0A2N8ZBM1"/>
<evidence type="ECO:0000313" key="3">
    <source>
        <dbReference type="Proteomes" id="UP000235828"/>
    </source>
</evidence>
<dbReference type="RefSeq" id="WP_231897882.1">
    <property type="nucleotide sequence ID" value="NZ_LT960611.1"/>
</dbReference>
<dbReference type="GO" id="GO:0003677">
    <property type="term" value="F:DNA binding"/>
    <property type="evidence" value="ECO:0007669"/>
    <property type="project" value="InterPro"/>
</dbReference>
<dbReference type="KEGG" id="vta:A1320"/>